<evidence type="ECO:0000313" key="2">
    <source>
        <dbReference type="Proteomes" id="UP000011939"/>
    </source>
</evidence>
<dbReference type="EMBL" id="AMZQ01000021">
    <property type="protein sequence ID" value="EKU10086.1"/>
    <property type="molecule type" value="Genomic_DNA"/>
</dbReference>
<sequence>MSESKFDEWNEVKKTTNSQSPKKIKIKVGSIYWVRVGQNVGSETYGKGDEFIRPVLVVNKIYISEFINAFIGIPLSSKTKDKSGYLYHKFTTTKGKANVALLAQIRIFDARRVSDYYKGKILNADFEAIKEKLKSNIIG</sequence>
<organism evidence="1 2">
    <name type="scientific">Campylobacter showae CSUNSWCD</name>
    <dbReference type="NCBI Taxonomy" id="1244083"/>
    <lineage>
        <taxon>Bacteria</taxon>
        <taxon>Pseudomonadati</taxon>
        <taxon>Campylobacterota</taxon>
        <taxon>Epsilonproteobacteria</taxon>
        <taxon>Campylobacterales</taxon>
        <taxon>Campylobacteraceae</taxon>
        <taxon>Campylobacter</taxon>
    </lineage>
</organism>
<dbReference type="OrthoDB" id="5325266at2"/>
<dbReference type="InterPro" id="IPR003477">
    <property type="entry name" value="PemK-like"/>
</dbReference>
<dbReference type="GO" id="GO:0003677">
    <property type="term" value="F:DNA binding"/>
    <property type="evidence" value="ECO:0007669"/>
    <property type="project" value="InterPro"/>
</dbReference>
<dbReference type="AlphaFoldDB" id="M5INL8"/>
<dbReference type="Proteomes" id="UP000011939">
    <property type="component" value="Unassembled WGS sequence"/>
</dbReference>
<reference evidence="1 2" key="1">
    <citation type="journal article" date="2013" name="Genome Announc.">
        <title>Genome Sequence of Campylobacter showae UNSWCD, Isolated from a Patient with Crohn's Disease.</title>
        <authorList>
            <person name="Tay A.P."/>
            <person name="Kaakoush N.O."/>
            <person name="Deshpande N.P."/>
            <person name="Chen Z."/>
            <person name="Mitchell H."/>
            <person name="Wilkins M.R."/>
        </authorList>
    </citation>
    <scope>NUCLEOTIDE SEQUENCE [LARGE SCALE GENOMIC DNA]</scope>
    <source>
        <strain evidence="1 2">CSUNSWCD</strain>
    </source>
</reference>
<dbReference type="STRING" id="1244083.CSUNSWCD_1450"/>
<dbReference type="Pfam" id="PF02452">
    <property type="entry name" value="PemK_toxin"/>
    <property type="match status" value="1"/>
</dbReference>
<comment type="caution">
    <text evidence="1">The sequence shown here is derived from an EMBL/GenBank/DDBJ whole genome shotgun (WGS) entry which is preliminary data.</text>
</comment>
<accession>M5INL8</accession>
<dbReference type="SUPFAM" id="SSF50118">
    <property type="entry name" value="Cell growth inhibitor/plasmid maintenance toxic component"/>
    <property type="match status" value="1"/>
</dbReference>
<proteinExistence type="predicted"/>
<dbReference type="eggNOG" id="COG2337">
    <property type="taxonomic scope" value="Bacteria"/>
</dbReference>
<evidence type="ECO:0000313" key="1">
    <source>
        <dbReference type="EMBL" id="EKU10086.1"/>
    </source>
</evidence>
<protein>
    <submittedName>
        <fullName evidence="1">Toxin-antitoxin protein, putative</fullName>
    </submittedName>
</protein>
<name>M5INL8_9BACT</name>
<dbReference type="Gene3D" id="2.30.30.110">
    <property type="match status" value="1"/>
</dbReference>
<dbReference type="InterPro" id="IPR011067">
    <property type="entry name" value="Plasmid_toxin/cell-grow_inhib"/>
</dbReference>
<dbReference type="RefSeq" id="WP_009497225.1">
    <property type="nucleotide sequence ID" value="NZ_AMZQ01000021.1"/>
</dbReference>
<dbReference type="PATRIC" id="fig|1244083.3.peg.2430"/>
<gene>
    <name evidence="1" type="ORF">CSUNSWCD_1450</name>
</gene>